<evidence type="ECO:0000256" key="7">
    <source>
        <dbReference type="ARBA" id="ARBA00023015"/>
    </source>
</evidence>
<keyword evidence="11" id="KW-0963">Cytoplasm</keyword>
<proteinExistence type="inferred from homology"/>
<accession>A0ABP8A6Z3</accession>
<evidence type="ECO:0000256" key="9">
    <source>
        <dbReference type="ARBA" id="ARBA00023157"/>
    </source>
</evidence>
<evidence type="ECO:0000256" key="8">
    <source>
        <dbReference type="ARBA" id="ARBA00023125"/>
    </source>
</evidence>
<evidence type="ECO:0000256" key="2">
    <source>
        <dbReference type="ARBA" id="ARBA00006597"/>
    </source>
</evidence>
<dbReference type="InterPro" id="IPR003482">
    <property type="entry name" value="Whib"/>
</dbReference>
<reference evidence="14" key="1">
    <citation type="journal article" date="2019" name="Int. J. Syst. Evol. Microbiol.">
        <title>The Global Catalogue of Microorganisms (GCM) 10K type strain sequencing project: providing services to taxonomists for standard genome sequencing and annotation.</title>
        <authorList>
            <consortium name="The Broad Institute Genomics Platform"/>
            <consortium name="The Broad Institute Genome Sequencing Center for Infectious Disease"/>
            <person name="Wu L."/>
            <person name="Ma J."/>
        </authorList>
    </citation>
    <scope>NUCLEOTIDE SEQUENCE [LARGE SCALE GENOMIC DNA]</scope>
    <source>
        <strain evidence="14">JCM 17388</strain>
    </source>
</reference>
<keyword evidence="3 11" id="KW-0004">4Fe-4S</keyword>
<comment type="function">
    <text evidence="11">Acts as a transcriptional regulator. Probably redox-responsive. The apo- but not holo-form probably binds DNA.</text>
</comment>
<feature type="domain" description="4Fe-4S Wbl-type" evidence="12">
    <location>
        <begin position="15"/>
        <end position="74"/>
    </location>
</feature>
<evidence type="ECO:0000259" key="12">
    <source>
        <dbReference type="PROSITE" id="PS51674"/>
    </source>
</evidence>
<comment type="PTM">
    <text evidence="11">Upon Fe-S cluster removal intramolecular disulfide bonds are formed.</text>
</comment>
<keyword evidence="6 11" id="KW-0411">Iron-sulfur</keyword>
<keyword evidence="8 11" id="KW-0238">DNA-binding</keyword>
<evidence type="ECO:0000313" key="14">
    <source>
        <dbReference type="Proteomes" id="UP001501251"/>
    </source>
</evidence>
<sequence length="92" mass="10128">MRMTVREIGWAARGACATSDPELFFPLTPSAEHEARAKAVCERCPVLEECRAYALRAAEPEGIWGGLTVRERRGLRFPSGWRQAATGRAPVA</sequence>
<dbReference type="InterPro" id="IPR034768">
    <property type="entry name" value="4FE4S_WBL"/>
</dbReference>
<feature type="binding site" evidence="11">
    <location>
        <position position="50"/>
    </location>
    <ligand>
        <name>[4Fe-4S] cluster</name>
        <dbReference type="ChEBI" id="CHEBI:49883"/>
    </ligand>
</feature>
<keyword evidence="14" id="KW-1185">Reference proteome</keyword>
<organism evidence="13 14">
    <name type="scientific">Streptosporangium oxazolinicum</name>
    <dbReference type="NCBI Taxonomy" id="909287"/>
    <lineage>
        <taxon>Bacteria</taxon>
        <taxon>Bacillati</taxon>
        <taxon>Actinomycetota</taxon>
        <taxon>Actinomycetes</taxon>
        <taxon>Streptosporangiales</taxon>
        <taxon>Streptosporangiaceae</taxon>
        <taxon>Streptosporangium</taxon>
    </lineage>
</organism>
<evidence type="ECO:0000256" key="10">
    <source>
        <dbReference type="ARBA" id="ARBA00023163"/>
    </source>
</evidence>
<evidence type="ECO:0000256" key="1">
    <source>
        <dbReference type="ARBA" id="ARBA00004496"/>
    </source>
</evidence>
<evidence type="ECO:0000256" key="3">
    <source>
        <dbReference type="ARBA" id="ARBA00022485"/>
    </source>
</evidence>
<evidence type="ECO:0000256" key="11">
    <source>
        <dbReference type="HAMAP-Rule" id="MF_01479"/>
    </source>
</evidence>
<evidence type="ECO:0000256" key="5">
    <source>
        <dbReference type="ARBA" id="ARBA00023004"/>
    </source>
</evidence>
<name>A0ABP8A6Z3_9ACTN</name>
<comment type="cofactor">
    <cofactor evidence="11">
        <name>[4Fe-4S] cluster</name>
        <dbReference type="ChEBI" id="CHEBI:49883"/>
    </cofactor>
    <text evidence="11">Binds 1 [4Fe-4S] cluster per subunit. Following nitrosylation of the [4Fe-4S] cluster binds 1 [4Fe-8(NO)] cluster per subunit.</text>
</comment>
<dbReference type="PANTHER" id="PTHR38839">
    <property type="entry name" value="TRANSCRIPTIONAL REGULATOR WHID-RELATED"/>
    <property type="match status" value="1"/>
</dbReference>
<evidence type="ECO:0000256" key="6">
    <source>
        <dbReference type="ARBA" id="ARBA00023014"/>
    </source>
</evidence>
<comment type="PTM">
    <text evidence="11">The Fe-S cluster can be nitrosylated by nitric oxide (NO).</text>
</comment>
<comment type="similarity">
    <text evidence="2 11">Belongs to the WhiB family.</text>
</comment>
<dbReference type="PROSITE" id="PS51674">
    <property type="entry name" value="4FE4S_WBL"/>
    <property type="match status" value="1"/>
</dbReference>
<dbReference type="Pfam" id="PF02467">
    <property type="entry name" value="Whib"/>
    <property type="match status" value="1"/>
</dbReference>
<keyword evidence="10 11" id="KW-0804">Transcription</keyword>
<dbReference type="HAMAP" id="MF_01479">
    <property type="entry name" value="WhiB"/>
    <property type="match status" value="1"/>
</dbReference>
<dbReference type="RefSeq" id="WP_344913440.1">
    <property type="nucleotide sequence ID" value="NZ_BAABAQ010000001.1"/>
</dbReference>
<keyword evidence="4 11" id="KW-0479">Metal-binding</keyword>
<gene>
    <name evidence="11" type="primary">whiB</name>
    <name evidence="13" type="ORF">GCM10022252_00100</name>
</gene>
<evidence type="ECO:0000313" key="13">
    <source>
        <dbReference type="EMBL" id="GAA4179102.1"/>
    </source>
</evidence>
<feature type="binding site" evidence="11">
    <location>
        <position position="44"/>
    </location>
    <ligand>
        <name>[4Fe-4S] cluster</name>
        <dbReference type="ChEBI" id="CHEBI:49883"/>
    </ligand>
</feature>
<feature type="binding site" evidence="11">
    <location>
        <position position="16"/>
    </location>
    <ligand>
        <name>[4Fe-4S] cluster</name>
        <dbReference type="ChEBI" id="CHEBI:49883"/>
    </ligand>
</feature>
<evidence type="ECO:0000256" key="4">
    <source>
        <dbReference type="ARBA" id="ARBA00022723"/>
    </source>
</evidence>
<comment type="caution">
    <text evidence="13">The sequence shown here is derived from an EMBL/GenBank/DDBJ whole genome shotgun (WGS) entry which is preliminary data.</text>
</comment>
<keyword evidence="7 11" id="KW-0805">Transcription regulation</keyword>
<comment type="subcellular location">
    <subcellularLocation>
        <location evidence="1 11">Cytoplasm</location>
    </subcellularLocation>
</comment>
<keyword evidence="5 11" id="KW-0408">Iron</keyword>
<feature type="binding site" evidence="11">
    <location>
        <position position="41"/>
    </location>
    <ligand>
        <name>[4Fe-4S] cluster</name>
        <dbReference type="ChEBI" id="CHEBI:49883"/>
    </ligand>
</feature>
<dbReference type="EMBL" id="BAABAQ010000001">
    <property type="protein sequence ID" value="GAA4179102.1"/>
    <property type="molecule type" value="Genomic_DNA"/>
</dbReference>
<dbReference type="Proteomes" id="UP001501251">
    <property type="component" value="Unassembled WGS sequence"/>
</dbReference>
<protein>
    <recommendedName>
        <fullName evidence="11">Transcriptional regulator WhiB</fullName>
    </recommendedName>
</protein>
<keyword evidence="9 11" id="KW-1015">Disulfide bond</keyword>